<evidence type="ECO:0000313" key="1">
    <source>
        <dbReference type="EMBL" id="AKF08521.1"/>
    </source>
</evidence>
<dbReference type="RefSeq" id="WP_157069465.1">
    <property type="nucleotide sequence ID" value="NZ_CP011125.1"/>
</dbReference>
<protein>
    <submittedName>
        <fullName evidence="1">Uncharacterized protein</fullName>
    </submittedName>
</protein>
<keyword evidence="2" id="KW-1185">Reference proteome</keyword>
<dbReference type="AlphaFoldDB" id="A0A0F6W6G3"/>
<dbReference type="KEGG" id="samy:DB32_005670"/>
<organism evidence="1 2">
    <name type="scientific">Sandaracinus amylolyticus</name>
    <dbReference type="NCBI Taxonomy" id="927083"/>
    <lineage>
        <taxon>Bacteria</taxon>
        <taxon>Pseudomonadati</taxon>
        <taxon>Myxococcota</taxon>
        <taxon>Polyangia</taxon>
        <taxon>Polyangiales</taxon>
        <taxon>Sandaracinaceae</taxon>
        <taxon>Sandaracinus</taxon>
    </lineage>
</organism>
<reference evidence="1 2" key="1">
    <citation type="submission" date="2015-03" db="EMBL/GenBank/DDBJ databases">
        <title>Genome assembly of Sandaracinus amylolyticus DSM 53668.</title>
        <authorList>
            <person name="Sharma G."/>
            <person name="Subramanian S."/>
        </authorList>
    </citation>
    <scope>NUCLEOTIDE SEQUENCE [LARGE SCALE GENOMIC DNA]</scope>
    <source>
        <strain evidence="1 2">DSM 53668</strain>
    </source>
</reference>
<evidence type="ECO:0000313" key="2">
    <source>
        <dbReference type="Proteomes" id="UP000034883"/>
    </source>
</evidence>
<gene>
    <name evidence="1" type="ORF">DB32_005670</name>
</gene>
<accession>A0A0F6W6G3</accession>
<proteinExistence type="predicted"/>
<dbReference type="EMBL" id="CP011125">
    <property type="protein sequence ID" value="AKF08521.1"/>
    <property type="molecule type" value="Genomic_DNA"/>
</dbReference>
<dbReference type="Proteomes" id="UP000034883">
    <property type="component" value="Chromosome"/>
</dbReference>
<name>A0A0F6W6G3_9BACT</name>
<sequence>MSPSLRPSPALVRTLFLVIVAVVALAPSAAPAQRRPRGERRERPVPADATVQWTVFVSAHGDQPARRTTATAEPGSIEVPMSGWQCTYSAPNRAQLNETNWSEVRTLECTHGDAVVSTTGFCQIAGASWGARAGVLALGSRTDASRVTVTLDCAVLQ</sequence>